<proteinExistence type="predicted"/>
<dbReference type="AlphaFoldDB" id="A0A8J5MHT8"/>
<evidence type="ECO:0000313" key="2">
    <source>
        <dbReference type="Proteomes" id="UP000709295"/>
    </source>
</evidence>
<sequence length="54" mass="6111">MFPGRATTSFVLRLRSLLENASHLSGRTSLSRILLLFFQHKVSTCVTTCLDRTK</sequence>
<keyword evidence="2" id="KW-1185">Reference proteome</keyword>
<evidence type="ECO:0000313" key="1">
    <source>
        <dbReference type="EMBL" id="KAG6975409.1"/>
    </source>
</evidence>
<name>A0A8J5MHT8_9STRA</name>
<accession>A0A8J5MHT8</accession>
<reference evidence="1" key="1">
    <citation type="submission" date="2021-01" db="EMBL/GenBank/DDBJ databases">
        <title>Phytophthora aleatoria, a newly-described species from Pinus radiata is distinct from Phytophthora cactorum isolates based on comparative genomics.</title>
        <authorList>
            <person name="Mcdougal R."/>
            <person name="Panda P."/>
            <person name="Williams N."/>
            <person name="Studholme D.J."/>
        </authorList>
    </citation>
    <scope>NUCLEOTIDE SEQUENCE</scope>
    <source>
        <strain evidence="1">NZFS 4037</strain>
    </source>
</reference>
<comment type="caution">
    <text evidence="1">The sequence shown here is derived from an EMBL/GenBank/DDBJ whole genome shotgun (WGS) entry which is preliminary data.</text>
</comment>
<organism evidence="1 2">
    <name type="scientific">Phytophthora aleatoria</name>
    <dbReference type="NCBI Taxonomy" id="2496075"/>
    <lineage>
        <taxon>Eukaryota</taxon>
        <taxon>Sar</taxon>
        <taxon>Stramenopiles</taxon>
        <taxon>Oomycota</taxon>
        <taxon>Peronosporomycetes</taxon>
        <taxon>Peronosporales</taxon>
        <taxon>Peronosporaceae</taxon>
        <taxon>Phytophthora</taxon>
    </lineage>
</organism>
<dbReference type="EMBL" id="JAENGY010000064">
    <property type="protein sequence ID" value="KAG6975409.1"/>
    <property type="molecule type" value="Genomic_DNA"/>
</dbReference>
<gene>
    <name evidence="1" type="ORF">JG688_00002416</name>
</gene>
<dbReference type="Proteomes" id="UP000709295">
    <property type="component" value="Unassembled WGS sequence"/>
</dbReference>
<protein>
    <submittedName>
        <fullName evidence="1">Uncharacterized protein</fullName>
    </submittedName>
</protein>